<dbReference type="RefSeq" id="WP_202665953.1">
    <property type="nucleotide sequence ID" value="NZ_JAENMR010000006.1"/>
</dbReference>
<organism evidence="1 2">
    <name type="scientific">Lelliottia amnigena</name>
    <name type="common">Enterobacter amnigenus</name>
    <dbReference type="NCBI Taxonomy" id="61646"/>
    <lineage>
        <taxon>Bacteria</taxon>
        <taxon>Pseudomonadati</taxon>
        <taxon>Pseudomonadota</taxon>
        <taxon>Gammaproteobacteria</taxon>
        <taxon>Enterobacterales</taxon>
        <taxon>Enterobacteriaceae</taxon>
        <taxon>Lelliottia</taxon>
    </lineage>
</organism>
<dbReference type="GO" id="GO:0019068">
    <property type="term" value="P:virion assembly"/>
    <property type="evidence" value="ECO:0007669"/>
    <property type="project" value="InterPro"/>
</dbReference>
<dbReference type="EMBL" id="JAENMS010000006">
    <property type="protein sequence ID" value="MBL5935451.1"/>
    <property type="molecule type" value="Genomic_DNA"/>
</dbReference>
<dbReference type="GO" id="GO:0005198">
    <property type="term" value="F:structural molecule activity"/>
    <property type="evidence" value="ECO:0007669"/>
    <property type="project" value="InterPro"/>
</dbReference>
<gene>
    <name evidence="1" type="ORF">I7V27_13485</name>
</gene>
<reference evidence="1" key="1">
    <citation type="submission" date="2020-12" db="EMBL/GenBank/DDBJ databases">
        <title>Draft genome sequence of Enterobacter spp., Lelliottia spp. and Serratia spp. isolated from drinking water reservoirs and lakes.</title>
        <authorList>
            <person name="Reitter C."/>
            <person name="Neuhaus K."/>
            <person name="Huegler M."/>
        </authorList>
    </citation>
    <scope>NUCLEOTIDE SEQUENCE</scope>
    <source>
        <strain evidence="1">TZW15</strain>
    </source>
</reference>
<dbReference type="AlphaFoldDB" id="A0AAP2AGL3"/>
<dbReference type="Pfam" id="PF05136">
    <property type="entry name" value="Phage_portal_2"/>
    <property type="match status" value="1"/>
</dbReference>
<evidence type="ECO:0000313" key="2">
    <source>
        <dbReference type="Proteomes" id="UP000653275"/>
    </source>
</evidence>
<protein>
    <submittedName>
        <fullName evidence="1">Phage portal protein</fullName>
    </submittedName>
</protein>
<sequence>MKEGVLVDVHGRPLRASMGYSGGGVGFGGQLADWMPPLQSADAALLPTFKLGNARADDLVRNNGIATNGVRLHQDHVVGNMFRLSYRPNWRFLGMKESDAQAFADDVEAAWTEFADTVMSAIDVEGKRNFTEFIREAVAVHAFNGEAFVQPIWGGGRGSMFRTQFKMISPKRIENPFNGADTSQRRAGIDIDSSGRAVAYHIRQGDPHYHGSSRYLRVAQRNRLGRPGIIHIFQPTEDGQTRGANQFYCVMEQLKMLDTLQKTQLQSTIVKSMYAVTIESDLDTKEALAFIGGAENGTQSALDKMLMKRAAYYANTNIRLGGVKIPHLMSGDSLNLQSAQDSDNGFSVFEQALLRYIAAGLGVSYEQLSHDYSQVSYSSARASANESWRYFMGQRKFIAARLAWQMFDCWLEEVLLRGLLVPPAARLGFYEARSAWSRSEWIGAGRMAIDGLKEVQESVMLIEAGLSTYEKELAKLGEDYQEVFRQQTRESKERENAGLRSPSWIAQTYNQQIANSQQQSESNNNAT</sequence>
<dbReference type="Proteomes" id="UP000653275">
    <property type="component" value="Unassembled WGS sequence"/>
</dbReference>
<dbReference type="InterPro" id="IPR006429">
    <property type="entry name" value="Phage_lambda_portal"/>
</dbReference>
<dbReference type="NCBIfam" id="TIGR01539">
    <property type="entry name" value="portal_lambda"/>
    <property type="match status" value="1"/>
</dbReference>
<name>A0AAP2AGL3_LELAM</name>
<proteinExistence type="predicted"/>
<accession>A0AAP2AGL3</accession>
<comment type="caution">
    <text evidence="1">The sequence shown here is derived from an EMBL/GenBank/DDBJ whole genome shotgun (WGS) entry which is preliminary data.</text>
</comment>
<evidence type="ECO:0000313" key="1">
    <source>
        <dbReference type="EMBL" id="MBL5935451.1"/>
    </source>
</evidence>